<gene>
    <name evidence="7" type="ORF">H8S40_14335</name>
</gene>
<comment type="caution">
    <text evidence="7">The sequence shown here is derived from an EMBL/GenBank/DDBJ whole genome shotgun (WGS) entry which is preliminary data.</text>
</comment>
<feature type="transmembrane region" description="Helical" evidence="6">
    <location>
        <begin position="293"/>
        <end position="321"/>
    </location>
</feature>
<keyword evidence="3 6" id="KW-0812">Transmembrane</keyword>
<keyword evidence="2" id="KW-1003">Cell membrane</keyword>
<feature type="transmembrane region" description="Helical" evidence="6">
    <location>
        <begin position="155"/>
        <end position="174"/>
    </location>
</feature>
<evidence type="ECO:0000256" key="4">
    <source>
        <dbReference type="ARBA" id="ARBA00022989"/>
    </source>
</evidence>
<evidence type="ECO:0000313" key="8">
    <source>
        <dbReference type="Proteomes" id="UP000631576"/>
    </source>
</evidence>
<dbReference type="RefSeq" id="WP_186865475.1">
    <property type="nucleotide sequence ID" value="NZ_JACOPE010000001.1"/>
</dbReference>
<feature type="transmembrane region" description="Helical" evidence="6">
    <location>
        <begin position="327"/>
        <end position="347"/>
    </location>
</feature>
<sequence>MFKKFWLIKEDDIGKQSVFWNMMSSGLNSIVSMLLLWVVTLLNGVSDAGIFSLGFSTSQMMLTIGNYGMRNYQATDVTNKYSIKVYEASRIVTNIIMMVSVLGFVWFEGYYFEKALITILLCLLKVTDAFDDVYGGYYQVKGRLDIAGKIMSIRIGAYVLGFILTLIFTHNLILSCLISIIISSIILIVLIHSTKIIIPLENPSFQWNKIWNLLTECFPLCISAFLLIYMGNAPKYAIDAYLTAKDQAYYTYLFMPCFVTNLFVGFALQPLLVRLSKSWVHKEYRKFIKLCGLIFAGALFISALIIIAGAILGCPILSIVFGVSLSSYTQVLVVLLIGGAFFAFAVIEQVILTVMRRQVYLLVGFGIASAIAMLISGILVKKFALLGAAYAYTISAGTLFLVLAFMIFIFLYLKKKKNK</sequence>
<feature type="transmembrane region" description="Helical" evidence="6">
    <location>
        <begin position="20"/>
        <end position="42"/>
    </location>
</feature>
<feature type="transmembrane region" description="Helical" evidence="6">
    <location>
        <begin position="210"/>
        <end position="229"/>
    </location>
</feature>
<dbReference type="Proteomes" id="UP000631576">
    <property type="component" value="Unassembled WGS sequence"/>
</dbReference>
<keyword evidence="5 6" id="KW-0472">Membrane</keyword>
<feature type="transmembrane region" description="Helical" evidence="6">
    <location>
        <begin position="180"/>
        <end position="198"/>
    </location>
</feature>
<feature type="transmembrane region" description="Helical" evidence="6">
    <location>
        <begin position="88"/>
        <end position="109"/>
    </location>
</feature>
<keyword evidence="4 6" id="KW-1133">Transmembrane helix</keyword>
<reference evidence="7 8" key="1">
    <citation type="submission" date="2020-08" db="EMBL/GenBank/DDBJ databases">
        <title>Genome public.</title>
        <authorList>
            <person name="Liu C."/>
            <person name="Sun Q."/>
        </authorList>
    </citation>
    <scope>NUCLEOTIDE SEQUENCE [LARGE SCALE GENOMIC DNA]</scope>
    <source>
        <strain evidence="7 8">NSJ-13</strain>
    </source>
</reference>
<feature type="transmembrane region" description="Helical" evidence="6">
    <location>
        <begin position="249"/>
        <end position="272"/>
    </location>
</feature>
<proteinExistence type="predicted"/>
<name>A0ABR7GB85_9FIRM</name>
<keyword evidence="8" id="KW-1185">Reference proteome</keyword>
<organism evidence="7 8">
    <name type="scientific">Ruminococcus hominis</name>
    <dbReference type="NCBI Taxonomy" id="2763065"/>
    <lineage>
        <taxon>Bacteria</taxon>
        <taxon>Bacillati</taxon>
        <taxon>Bacillota</taxon>
        <taxon>Clostridia</taxon>
        <taxon>Eubacteriales</taxon>
        <taxon>Oscillospiraceae</taxon>
        <taxon>Ruminococcus</taxon>
    </lineage>
</organism>
<evidence type="ECO:0000256" key="3">
    <source>
        <dbReference type="ARBA" id="ARBA00022692"/>
    </source>
</evidence>
<evidence type="ECO:0000256" key="5">
    <source>
        <dbReference type="ARBA" id="ARBA00023136"/>
    </source>
</evidence>
<feature type="transmembrane region" description="Helical" evidence="6">
    <location>
        <begin position="359"/>
        <end position="380"/>
    </location>
</feature>
<feature type="transmembrane region" description="Helical" evidence="6">
    <location>
        <begin position="48"/>
        <end position="67"/>
    </location>
</feature>
<evidence type="ECO:0000256" key="6">
    <source>
        <dbReference type="SAM" id="Phobius"/>
    </source>
</evidence>
<feature type="transmembrane region" description="Helical" evidence="6">
    <location>
        <begin position="392"/>
        <end position="413"/>
    </location>
</feature>
<feature type="transmembrane region" description="Helical" evidence="6">
    <location>
        <begin position="115"/>
        <end position="134"/>
    </location>
</feature>
<evidence type="ECO:0000256" key="2">
    <source>
        <dbReference type="ARBA" id="ARBA00022475"/>
    </source>
</evidence>
<dbReference type="EMBL" id="JACOPE010000001">
    <property type="protein sequence ID" value="MBC5684695.1"/>
    <property type="molecule type" value="Genomic_DNA"/>
</dbReference>
<evidence type="ECO:0000313" key="7">
    <source>
        <dbReference type="EMBL" id="MBC5684695.1"/>
    </source>
</evidence>
<dbReference type="PANTHER" id="PTHR30250">
    <property type="entry name" value="PST FAMILY PREDICTED COLANIC ACID TRANSPORTER"/>
    <property type="match status" value="1"/>
</dbReference>
<dbReference type="PANTHER" id="PTHR30250:SF11">
    <property type="entry name" value="O-ANTIGEN TRANSPORTER-RELATED"/>
    <property type="match status" value="1"/>
</dbReference>
<evidence type="ECO:0000256" key="1">
    <source>
        <dbReference type="ARBA" id="ARBA00004651"/>
    </source>
</evidence>
<dbReference type="InterPro" id="IPR050833">
    <property type="entry name" value="Poly_Biosynth_Transport"/>
</dbReference>
<comment type="subcellular location">
    <subcellularLocation>
        <location evidence="1">Cell membrane</location>
        <topology evidence="1">Multi-pass membrane protein</topology>
    </subcellularLocation>
</comment>
<accession>A0ABR7GB85</accession>
<protein>
    <submittedName>
        <fullName evidence="7">Lipopolysaccharide biosynthesis protein</fullName>
    </submittedName>
</protein>